<evidence type="ECO:0000313" key="6">
    <source>
        <dbReference type="EMBL" id="KAJ4976723.1"/>
    </source>
</evidence>
<dbReference type="AlphaFoldDB" id="A0A9Q0QYH0"/>
<dbReference type="GO" id="GO:0004553">
    <property type="term" value="F:hydrolase activity, hydrolyzing O-glycosyl compounds"/>
    <property type="evidence" value="ECO:0007669"/>
    <property type="project" value="InterPro"/>
</dbReference>
<evidence type="ECO:0000256" key="3">
    <source>
        <dbReference type="ARBA" id="ARBA00023295"/>
    </source>
</evidence>
<evidence type="ECO:0000256" key="4">
    <source>
        <dbReference type="RuleBase" id="RU361153"/>
    </source>
</evidence>
<evidence type="ECO:0000259" key="5">
    <source>
        <dbReference type="Pfam" id="PF00150"/>
    </source>
</evidence>
<feature type="domain" description="Glycoside hydrolase family 5" evidence="5">
    <location>
        <begin position="86"/>
        <end position="353"/>
    </location>
</feature>
<dbReference type="PANTHER" id="PTHR31263:SF44">
    <property type="entry name" value="OS04G0481200 PROTEIN"/>
    <property type="match status" value="1"/>
</dbReference>
<organism evidence="6 7">
    <name type="scientific">Protea cynaroides</name>
    <dbReference type="NCBI Taxonomy" id="273540"/>
    <lineage>
        <taxon>Eukaryota</taxon>
        <taxon>Viridiplantae</taxon>
        <taxon>Streptophyta</taxon>
        <taxon>Embryophyta</taxon>
        <taxon>Tracheophyta</taxon>
        <taxon>Spermatophyta</taxon>
        <taxon>Magnoliopsida</taxon>
        <taxon>Proteales</taxon>
        <taxon>Proteaceae</taxon>
        <taxon>Protea</taxon>
    </lineage>
</organism>
<dbReference type="GO" id="GO:0000272">
    <property type="term" value="P:polysaccharide catabolic process"/>
    <property type="evidence" value="ECO:0007669"/>
    <property type="project" value="InterPro"/>
</dbReference>
<proteinExistence type="inferred from homology"/>
<dbReference type="Pfam" id="PF00150">
    <property type="entry name" value="Cellulase"/>
    <property type="match status" value="1"/>
</dbReference>
<gene>
    <name evidence="6" type="ORF">NE237_001829</name>
</gene>
<dbReference type="OrthoDB" id="442731at2759"/>
<keyword evidence="2 4" id="KW-0378">Hydrolase</keyword>
<dbReference type="SUPFAM" id="SSF51445">
    <property type="entry name" value="(Trans)glycosidases"/>
    <property type="match status" value="1"/>
</dbReference>
<evidence type="ECO:0000256" key="2">
    <source>
        <dbReference type="ARBA" id="ARBA00022801"/>
    </source>
</evidence>
<dbReference type="PANTHER" id="PTHR31263">
    <property type="entry name" value="CELLULASE FAMILY PROTEIN (AFU_ORTHOLOGUE AFUA_5G14560)"/>
    <property type="match status" value="1"/>
</dbReference>
<evidence type="ECO:0000256" key="1">
    <source>
        <dbReference type="ARBA" id="ARBA00005641"/>
    </source>
</evidence>
<keyword evidence="7" id="KW-1185">Reference proteome</keyword>
<dbReference type="Gene3D" id="2.80.10.50">
    <property type="match status" value="1"/>
</dbReference>
<dbReference type="InterPro" id="IPR035992">
    <property type="entry name" value="Ricin_B-like_lectins"/>
</dbReference>
<name>A0A9Q0QYH0_9MAGN</name>
<dbReference type="InterPro" id="IPR001547">
    <property type="entry name" value="Glyco_hydro_5"/>
</dbReference>
<reference evidence="6" key="1">
    <citation type="journal article" date="2023" name="Plant J.">
        <title>The genome of the king protea, Protea cynaroides.</title>
        <authorList>
            <person name="Chang J."/>
            <person name="Duong T.A."/>
            <person name="Schoeman C."/>
            <person name="Ma X."/>
            <person name="Roodt D."/>
            <person name="Barker N."/>
            <person name="Li Z."/>
            <person name="Van de Peer Y."/>
            <person name="Mizrachi E."/>
        </authorList>
    </citation>
    <scope>NUCLEOTIDE SEQUENCE</scope>
    <source>
        <tissue evidence="6">Young leaves</tissue>
    </source>
</reference>
<sequence>MRLLHHTDRGRAFQLGSITTIESSSQVLAQPTLPLQTKSRWVVDEDGKRVKLACVNWVGHLQPMLAEGLTKQPLDIISKKILSMGFNCVRLTWPTFMVTNETLSSMTVRESFQIFNLVESIAGLEVNNPSFLNITVVQALQEVVKNLGENDVMVILDNHVSKPMWCCNRFDGNGFFGDRYFKPSIWLEGLNKIATMFNGVQNVIGMSLRNELRGPGRNDSVWYNFMQKGAETVHDANPNILVILSGHDFDKDLGMLKNQPVNVSFKEKLVFEVHWYSFAATDDWINGNPNDVCASQVQFLRDHAFFLLDQGYPLFMSEWGVNLKGDDVADNRYSSCVFAVLAELDLDWALWTLMGSYYYREHVMEMNEYYGVLNWDWAEVRSPSFMERLSALQSPFRGPGLSDHEQYDVIYHPFSGLCITKSSDAPPVVPAKLGSCVQPEAWTYTPEKNLQIKDTYYCLQADGEGKPVKFGTDSDCQSSSAKWERITNSKFHFSTMIGNSTLCLDIGPKNTIVTNQCKCLTGSCEPATQWFHIIPSTIPYD</sequence>
<comment type="similarity">
    <text evidence="1 4">Belongs to the glycosyl hydrolase 5 (cellulase A) family.</text>
</comment>
<evidence type="ECO:0000313" key="7">
    <source>
        <dbReference type="Proteomes" id="UP001141806"/>
    </source>
</evidence>
<protein>
    <recommendedName>
        <fullName evidence="5">Glycoside hydrolase family 5 domain-containing protein</fullName>
    </recommendedName>
</protein>
<dbReference type="Proteomes" id="UP001141806">
    <property type="component" value="Unassembled WGS sequence"/>
</dbReference>
<keyword evidence="3 4" id="KW-0326">Glycosidase</keyword>
<dbReference type="EMBL" id="JAMYWD010000003">
    <property type="protein sequence ID" value="KAJ4976723.1"/>
    <property type="molecule type" value="Genomic_DNA"/>
</dbReference>
<comment type="caution">
    <text evidence="6">The sequence shown here is derived from an EMBL/GenBank/DDBJ whole genome shotgun (WGS) entry which is preliminary data.</text>
</comment>
<dbReference type="Gene3D" id="3.20.20.80">
    <property type="entry name" value="Glycosidases"/>
    <property type="match status" value="1"/>
</dbReference>
<dbReference type="InterPro" id="IPR017853">
    <property type="entry name" value="GH"/>
</dbReference>
<accession>A0A9Q0QYH0</accession>
<dbReference type="SUPFAM" id="SSF50370">
    <property type="entry name" value="Ricin B-like lectins"/>
    <property type="match status" value="1"/>
</dbReference>